<comment type="caution">
    <text evidence="2">The sequence shown here is derived from an EMBL/GenBank/DDBJ whole genome shotgun (WGS) entry which is preliminary data.</text>
</comment>
<keyword evidence="3" id="KW-1185">Reference proteome</keyword>
<proteinExistence type="predicted"/>
<evidence type="ECO:0000313" key="3">
    <source>
        <dbReference type="Proteomes" id="UP001501742"/>
    </source>
</evidence>
<organism evidence="2 3">
    <name type="scientific">Curtobacterium herbarum</name>
    <dbReference type="NCBI Taxonomy" id="150122"/>
    <lineage>
        <taxon>Bacteria</taxon>
        <taxon>Bacillati</taxon>
        <taxon>Actinomycetota</taxon>
        <taxon>Actinomycetes</taxon>
        <taxon>Micrococcales</taxon>
        <taxon>Microbacteriaceae</taxon>
        <taxon>Curtobacterium</taxon>
    </lineage>
</organism>
<evidence type="ECO:0000313" key="2">
    <source>
        <dbReference type="EMBL" id="GAA1494259.1"/>
    </source>
</evidence>
<name>A0ABN1ZEU7_9MICO</name>
<feature type="region of interest" description="Disordered" evidence="1">
    <location>
        <begin position="1"/>
        <end position="87"/>
    </location>
</feature>
<reference evidence="2 3" key="1">
    <citation type="journal article" date="2019" name="Int. J. Syst. Evol. Microbiol.">
        <title>The Global Catalogue of Microorganisms (GCM) 10K type strain sequencing project: providing services to taxonomists for standard genome sequencing and annotation.</title>
        <authorList>
            <consortium name="The Broad Institute Genomics Platform"/>
            <consortium name="The Broad Institute Genome Sequencing Center for Infectious Disease"/>
            <person name="Wu L."/>
            <person name="Ma J."/>
        </authorList>
    </citation>
    <scope>NUCLEOTIDE SEQUENCE [LARGE SCALE GENOMIC DNA]</scope>
    <source>
        <strain evidence="2 3">JCM 12140</strain>
    </source>
</reference>
<evidence type="ECO:0000256" key="1">
    <source>
        <dbReference type="SAM" id="MobiDB-lite"/>
    </source>
</evidence>
<dbReference type="Proteomes" id="UP001501742">
    <property type="component" value="Unassembled WGS sequence"/>
</dbReference>
<protein>
    <submittedName>
        <fullName evidence="2">Uncharacterized protein</fullName>
    </submittedName>
</protein>
<accession>A0ABN1ZEU7</accession>
<dbReference type="EMBL" id="BAAAJX010000015">
    <property type="protein sequence ID" value="GAA1494259.1"/>
    <property type="molecule type" value="Genomic_DNA"/>
</dbReference>
<sequence>MSGSGPPPDPEDADGTPTWATVESTAVVIPPPCLSGLTDSGVRSRPAHAPLAPRDAPLTSAEWSRTVGYTPPERQFVTPRQRTDGVS</sequence>
<gene>
    <name evidence="2" type="ORF">GCM10009627_26050</name>
</gene>
<feature type="compositionally biased region" description="Polar residues" evidence="1">
    <location>
        <begin position="78"/>
        <end position="87"/>
    </location>
</feature>